<evidence type="ECO:0000256" key="1">
    <source>
        <dbReference type="SAM" id="Phobius"/>
    </source>
</evidence>
<dbReference type="AlphaFoldDB" id="A0A1G9WIF5"/>
<proteinExistence type="predicted"/>
<dbReference type="Pfam" id="PF08757">
    <property type="entry name" value="CotH"/>
    <property type="match status" value="1"/>
</dbReference>
<keyword evidence="1" id="KW-0472">Membrane</keyword>
<dbReference type="InterPro" id="IPR026876">
    <property type="entry name" value="Fn3_assoc_repeat"/>
</dbReference>
<feature type="domain" description="LTD" evidence="2">
    <location>
        <begin position="48"/>
        <end position="264"/>
    </location>
</feature>
<feature type="transmembrane region" description="Helical" evidence="1">
    <location>
        <begin position="12"/>
        <end position="31"/>
    </location>
</feature>
<sequence>MASKNKFKTRDKIIIAISVVIIIILAIIIVSDKMAQKDEEKTLENLETATDISLNSNVNLENVYINEVSASGYVELYNNDQTEADLSNLSLYLNGEKIYSFEDNTSLDSKEYLVVETGLALGSGEHDIVSLGDDTMENYLGTRGRYLTVPTLTADQSFGYTDTSFTSTAIMSQTKNGNNSKATIVKNTDDVSFSVYGGYYDNDISLSLEAAEGKTIYYTTNGETPTTESNLYTDEIKISNASGTDLTLTNEVAEQNNDSYVTTSSSKGTVIRAIAVDADGNVSNVYTQTYYIGQKSSSDVKNYACLSITINPEDFADYFNGIYVKGTGYESALARGLQASDYSNFLTADEKDVTVEYYEKSKDKTYEGNLKLSVINDYSVSTSQKSLLLSSDSDLNWEGSSLNKFFGGTNNSLTLTTNLTDNTYKIREYLAANLLEDTKVASLSLTPVSVFINGEYWGLYCLRATIDEGYIADTYSLDESDVVVSTTTGEVSNSNHSEYGEEYADLVSWIAKHDMADEDNYDYAEARIDMDSYIQFMAANLYLSNAYLDSDTKYVWRTVSKDGETEYSDGKWRYIYTPLDGTMENTSANGLASATINSYLFDAFHDDKMFMSLIDNEEFRAKLIQTMEDFANNTFSEENVNEAITAVTDMLEKGTEYSYKRFISSGSLSSAYSSELDTIREFFETRKDYILKYTNEI</sequence>
<dbReference type="InterPro" id="IPR001322">
    <property type="entry name" value="Lamin_tail_dom"/>
</dbReference>
<reference evidence="4" key="1">
    <citation type="submission" date="2016-10" db="EMBL/GenBank/DDBJ databases">
        <authorList>
            <person name="Varghese N."/>
            <person name="Submissions S."/>
        </authorList>
    </citation>
    <scope>NUCLEOTIDE SEQUENCE [LARGE SCALE GENOMIC DNA]</scope>
    <source>
        <strain evidence="4">M83</strain>
    </source>
</reference>
<dbReference type="InterPro" id="IPR014867">
    <property type="entry name" value="Spore_coat_CotH_CotH2/3/7"/>
</dbReference>
<dbReference type="InterPro" id="IPR036415">
    <property type="entry name" value="Lamin_tail_dom_sf"/>
</dbReference>
<dbReference type="EMBL" id="FNHZ01000003">
    <property type="protein sequence ID" value="SDM84372.1"/>
    <property type="molecule type" value="Genomic_DNA"/>
</dbReference>
<gene>
    <name evidence="3" type="ORF">SAMN05216544_1226</name>
</gene>
<dbReference type="Gene3D" id="2.60.40.1260">
    <property type="entry name" value="Lamin Tail domain"/>
    <property type="match status" value="1"/>
</dbReference>
<dbReference type="Proteomes" id="UP000187651">
    <property type="component" value="Unassembled WGS sequence"/>
</dbReference>
<evidence type="ECO:0000259" key="2">
    <source>
        <dbReference type="PROSITE" id="PS51841"/>
    </source>
</evidence>
<dbReference type="PROSITE" id="PS51841">
    <property type="entry name" value="LTD"/>
    <property type="match status" value="1"/>
</dbReference>
<dbReference type="RefSeq" id="WP_074521399.1">
    <property type="nucleotide sequence ID" value="NZ_FNHZ01000003.1"/>
</dbReference>
<keyword evidence="1" id="KW-1133">Transmembrane helix</keyword>
<accession>A0A1G9WIF5</accession>
<evidence type="ECO:0000313" key="4">
    <source>
        <dbReference type="Proteomes" id="UP000187651"/>
    </source>
</evidence>
<protein>
    <submittedName>
        <fullName evidence="3">Fn3 associated</fullName>
    </submittedName>
</protein>
<dbReference type="SUPFAM" id="SSF74853">
    <property type="entry name" value="Lamin A/C globular tail domain"/>
    <property type="match status" value="1"/>
</dbReference>
<keyword evidence="4" id="KW-1185">Reference proteome</keyword>
<dbReference type="Pfam" id="PF13287">
    <property type="entry name" value="Fn3_assoc"/>
    <property type="match status" value="1"/>
</dbReference>
<name>A0A1G9WIF5_9FIRM</name>
<organism evidence="3 4">
    <name type="scientific">Lachnospira pectinoschiza</name>
    <dbReference type="NCBI Taxonomy" id="28052"/>
    <lineage>
        <taxon>Bacteria</taxon>
        <taxon>Bacillati</taxon>
        <taxon>Bacillota</taxon>
        <taxon>Clostridia</taxon>
        <taxon>Lachnospirales</taxon>
        <taxon>Lachnospiraceae</taxon>
        <taxon>Lachnospira</taxon>
    </lineage>
</organism>
<keyword evidence="1" id="KW-0812">Transmembrane</keyword>
<evidence type="ECO:0000313" key="3">
    <source>
        <dbReference type="EMBL" id="SDM84372.1"/>
    </source>
</evidence>